<keyword evidence="12" id="KW-1185">Reference proteome</keyword>
<proteinExistence type="inferred from homology"/>
<comment type="pathway">
    <text evidence="7">Carotenoid biosynthesis; staphyloxanthin biosynthesis; staphyloxanthin from farnesyl diphosphate: step 4/5.</text>
</comment>
<accession>A0A388THK8</accession>
<comment type="similarity">
    <text evidence="8">Belongs to the glycosyltransferase 2 family. CrtQ subfamily.</text>
</comment>
<comment type="function">
    <text evidence="6">Catalyzes the glycosylation of 4,4'-diaponeurosporenoate, i.e. the esterification of glucose at the C1'' position with the carboxyl group of 4,4'-diaponeurosporenic acid, to form glycosyl-4,4'-diaponeurosporenoate. This is a step in the biosynthesis of staphyloxanthin, an orange pigment present in most staphylococci strains.</text>
</comment>
<evidence type="ECO:0000313" key="11">
    <source>
        <dbReference type="EMBL" id="GBR76434.1"/>
    </source>
</evidence>
<evidence type="ECO:0000256" key="5">
    <source>
        <dbReference type="ARBA" id="ARBA00023136"/>
    </source>
</evidence>
<dbReference type="InterPro" id="IPR029044">
    <property type="entry name" value="Nucleotide-diphossugar_trans"/>
</dbReference>
<dbReference type="PANTHER" id="PTHR43646:SF2">
    <property type="entry name" value="GLYCOSYLTRANSFERASE 2-LIKE DOMAIN-CONTAINING PROTEIN"/>
    <property type="match status" value="1"/>
</dbReference>
<evidence type="ECO:0000256" key="6">
    <source>
        <dbReference type="ARBA" id="ARBA00037281"/>
    </source>
</evidence>
<dbReference type="PANTHER" id="PTHR43646">
    <property type="entry name" value="GLYCOSYLTRANSFERASE"/>
    <property type="match status" value="1"/>
</dbReference>
<name>A0A388THK8_9BACT</name>
<dbReference type="Gene3D" id="3.90.550.10">
    <property type="entry name" value="Spore Coat Polysaccharide Biosynthesis Protein SpsA, Chain A"/>
    <property type="match status" value="1"/>
</dbReference>
<keyword evidence="5" id="KW-0472">Membrane</keyword>
<comment type="caution">
    <text evidence="11">The sequence shown here is derived from an EMBL/GenBank/DDBJ whole genome shotgun (WGS) entry which is preliminary data.</text>
</comment>
<evidence type="ECO:0000256" key="4">
    <source>
        <dbReference type="ARBA" id="ARBA00022679"/>
    </source>
</evidence>
<organism evidence="11 12">
    <name type="scientific">Candidatus Termititenax persephonae</name>
    <dbReference type="NCBI Taxonomy" id="2218525"/>
    <lineage>
        <taxon>Bacteria</taxon>
        <taxon>Bacillati</taxon>
        <taxon>Candidatus Margulisiibacteriota</taxon>
        <taxon>Candidatus Termititenacia</taxon>
        <taxon>Candidatus Termititenacales</taxon>
        <taxon>Candidatus Termititenacaceae</taxon>
        <taxon>Candidatus Termititenax</taxon>
    </lineage>
</organism>
<dbReference type="InterPro" id="IPR001173">
    <property type="entry name" value="Glyco_trans_2-like"/>
</dbReference>
<sequence>MVKISVVVPTMNEEKYLQPCLDSFRNQTYKDFEMVAIDASSDSTPQLCTQAGWQVVRQVSKGVSLARAEGFAATSGEIVACTDADTAPEQQWVESIAEAFADERVVCAYGPVYLRDCGAFLKFLGAFFYNTIFLNFGRLIRRDNVSGQNFAIRKSAYDAIGGFRADLVTAEDVDLGLRVRKLGKVVYVKKMRVHTSARRLLAEGPLHFIGHNVLNFLRITLTGKASQNFKPIR</sequence>
<dbReference type="SUPFAM" id="SSF53448">
    <property type="entry name" value="Nucleotide-diphospho-sugar transferases"/>
    <property type="match status" value="1"/>
</dbReference>
<protein>
    <recommendedName>
        <fullName evidence="9">4,4'-diaponeurosporenoate glycosyltransferase</fullName>
    </recommendedName>
</protein>
<dbReference type="Proteomes" id="UP000275925">
    <property type="component" value="Unassembled WGS sequence"/>
</dbReference>
<dbReference type="GO" id="GO:0016757">
    <property type="term" value="F:glycosyltransferase activity"/>
    <property type="evidence" value="ECO:0007669"/>
    <property type="project" value="UniProtKB-KW"/>
</dbReference>
<keyword evidence="4 11" id="KW-0808">Transferase</keyword>
<dbReference type="EMBL" id="BGZO01000027">
    <property type="protein sequence ID" value="GBR76434.1"/>
    <property type="molecule type" value="Genomic_DNA"/>
</dbReference>
<reference evidence="11 12" key="1">
    <citation type="journal article" date="2019" name="ISME J.">
        <title>Genome analyses of uncultured TG2/ZB3 bacteria in 'Margulisbacteria' specifically attached to ectosymbiotic spirochetes of protists in the termite gut.</title>
        <authorList>
            <person name="Utami Y.D."/>
            <person name="Kuwahara H."/>
            <person name="Igai K."/>
            <person name="Murakami T."/>
            <person name="Sugaya K."/>
            <person name="Morikawa T."/>
            <person name="Nagura Y."/>
            <person name="Yuki M."/>
            <person name="Deevong P."/>
            <person name="Inoue T."/>
            <person name="Kihara K."/>
            <person name="Lo N."/>
            <person name="Yamada A."/>
            <person name="Ohkuma M."/>
            <person name="Hongoh Y."/>
        </authorList>
    </citation>
    <scope>NUCLEOTIDE SEQUENCE [LARGE SCALE GENOMIC DNA]</scope>
    <source>
        <strain evidence="11">NkOx7-02</strain>
    </source>
</reference>
<evidence type="ECO:0000256" key="9">
    <source>
        <dbReference type="ARBA" id="ARBA00040345"/>
    </source>
</evidence>
<keyword evidence="3" id="KW-0328">Glycosyltransferase</keyword>
<evidence type="ECO:0000256" key="1">
    <source>
        <dbReference type="ARBA" id="ARBA00004236"/>
    </source>
</evidence>
<evidence type="ECO:0000259" key="10">
    <source>
        <dbReference type="Pfam" id="PF00535"/>
    </source>
</evidence>
<comment type="subcellular location">
    <subcellularLocation>
        <location evidence="1">Cell membrane</location>
    </subcellularLocation>
</comment>
<evidence type="ECO:0000256" key="8">
    <source>
        <dbReference type="ARBA" id="ARBA00038120"/>
    </source>
</evidence>
<gene>
    <name evidence="11" type="ORF">NO2_0977</name>
</gene>
<keyword evidence="2" id="KW-1003">Cell membrane</keyword>
<evidence type="ECO:0000313" key="12">
    <source>
        <dbReference type="Proteomes" id="UP000275925"/>
    </source>
</evidence>
<dbReference type="Pfam" id="PF00535">
    <property type="entry name" value="Glycos_transf_2"/>
    <property type="match status" value="1"/>
</dbReference>
<evidence type="ECO:0000256" key="7">
    <source>
        <dbReference type="ARBA" id="ARBA00037904"/>
    </source>
</evidence>
<dbReference type="AlphaFoldDB" id="A0A388THK8"/>
<evidence type="ECO:0000256" key="2">
    <source>
        <dbReference type="ARBA" id="ARBA00022475"/>
    </source>
</evidence>
<feature type="domain" description="Glycosyltransferase 2-like" evidence="10">
    <location>
        <begin position="5"/>
        <end position="160"/>
    </location>
</feature>
<evidence type="ECO:0000256" key="3">
    <source>
        <dbReference type="ARBA" id="ARBA00022676"/>
    </source>
</evidence>
<dbReference type="GO" id="GO:0005886">
    <property type="term" value="C:plasma membrane"/>
    <property type="evidence" value="ECO:0007669"/>
    <property type="project" value="UniProtKB-SubCell"/>
</dbReference>